<reference evidence="1 2" key="1">
    <citation type="journal article" date="2022" name="Hortic Res">
        <title>A haplotype resolved chromosomal level avocado genome allows analysis of novel avocado genes.</title>
        <authorList>
            <person name="Nath O."/>
            <person name="Fletcher S.J."/>
            <person name="Hayward A."/>
            <person name="Shaw L.M."/>
            <person name="Masouleh A.K."/>
            <person name="Furtado A."/>
            <person name="Henry R.J."/>
            <person name="Mitter N."/>
        </authorList>
    </citation>
    <scope>NUCLEOTIDE SEQUENCE [LARGE SCALE GENOMIC DNA]</scope>
    <source>
        <strain evidence="2">cv. Hass</strain>
    </source>
</reference>
<organism evidence="1 2">
    <name type="scientific">Persea americana</name>
    <name type="common">Avocado</name>
    <dbReference type="NCBI Taxonomy" id="3435"/>
    <lineage>
        <taxon>Eukaryota</taxon>
        <taxon>Viridiplantae</taxon>
        <taxon>Streptophyta</taxon>
        <taxon>Embryophyta</taxon>
        <taxon>Tracheophyta</taxon>
        <taxon>Spermatophyta</taxon>
        <taxon>Magnoliopsida</taxon>
        <taxon>Magnoliidae</taxon>
        <taxon>Laurales</taxon>
        <taxon>Lauraceae</taxon>
        <taxon>Persea</taxon>
    </lineage>
</organism>
<evidence type="ECO:0000313" key="2">
    <source>
        <dbReference type="Proteomes" id="UP001234297"/>
    </source>
</evidence>
<accession>A0ACC2MDF6</accession>
<comment type="caution">
    <text evidence="1">The sequence shown here is derived from an EMBL/GenBank/DDBJ whole genome shotgun (WGS) entry which is preliminary data.</text>
</comment>
<dbReference type="Proteomes" id="UP001234297">
    <property type="component" value="Chromosome 2"/>
</dbReference>
<protein>
    <submittedName>
        <fullName evidence="1">Uncharacterized protein</fullName>
    </submittedName>
</protein>
<dbReference type="EMBL" id="CM056810">
    <property type="protein sequence ID" value="KAJ8643841.1"/>
    <property type="molecule type" value="Genomic_DNA"/>
</dbReference>
<evidence type="ECO:0000313" key="1">
    <source>
        <dbReference type="EMBL" id="KAJ8643841.1"/>
    </source>
</evidence>
<name>A0ACC2MDF6_PERAE</name>
<proteinExistence type="predicted"/>
<keyword evidence="2" id="KW-1185">Reference proteome</keyword>
<sequence length="151" mass="17587">MFQPNKKLWGLLDIRKRKLNRLRRYSRLTTVRPSIQASATIAASQVGMKGETPSTSKPGQETITATPGRISAAEMQAHCKKGLCFNCYERFTPGHRCKKIQICISSEKKRKFQQQRWNHPMMLRMRPFPLKSNLMHLRVSCMPRPRDCKER</sequence>
<gene>
    <name evidence="1" type="ORF">MRB53_005589</name>
</gene>